<dbReference type="PROSITE" id="PS52016">
    <property type="entry name" value="TONB_DEPENDENT_REC_3"/>
    <property type="match status" value="1"/>
</dbReference>
<keyword evidence="19" id="KW-1185">Reference proteome</keyword>
<evidence type="ECO:0000259" key="17">
    <source>
        <dbReference type="Pfam" id="PF07715"/>
    </source>
</evidence>
<dbReference type="KEGG" id="sdf:ACG33_15085"/>
<evidence type="ECO:0000256" key="4">
    <source>
        <dbReference type="ARBA" id="ARBA00022452"/>
    </source>
</evidence>
<evidence type="ECO:0000256" key="13">
    <source>
        <dbReference type="ARBA" id="ARBA00023237"/>
    </source>
</evidence>
<evidence type="ECO:0000256" key="5">
    <source>
        <dbReference type="ARBA" id="ARBA00022496"/>
    </source>
</evidence>
<evidence type="ECO:0000256" key="2">
    <source>
        <dbReference type="ARBA" id="ARBA00009810"/>
    </source>
</evidence>
<dbReference type="NCBIfam" id="TIGR01783">
    <property type="entry name" value="TonB-siderophor"/>
    <property type="match status" value="1"/>
</dbReference>
<keyword evidence="10 15" id="KW-0798">TonB box</keyword>
<dbReference type="Pfam" id="PF07715">
    <property type="entry name" value="Plug"/>
    <property type="match status" value="1"/>
</dbReference>
<proteinExistence type="inferred from homology"/>
<keyword evidence="7" id="KW-0732">Signal</keyword>
<dbReference type="InterPro" id="IPR036942">
    <property type="entry name" value="Beta-barrel_TonB_sf"/>
</dbReference>
<evidence type="ECO:0000256" key="3">
    <source>
        <dbReference type="ARBA" id="ARBA00022448"/>
    </source>
</evidence>
<keyword evidence="3 14" id="KW-0813">Transport</keyword>
<sequence length="726" mass="79272">MLYSTLSLAQTTTSTRDPAILDTVIVNAYRVINETSGATKTDTPIAETAKSVSVIAREELDARGVTNLNEAMRYVAGVVLESTGNDNRYDDFRIRGFAAGSESGTTTIDGMRAPPIGTAWNRGKIDSWNLERIEVLKGPSAVMYGQMAPGGIVNQASKLPSAAQQQILQLDIDGYGMYSAAFDAGAGTGDNRHLFRLVGRYSDGDTQIDTVEQQHWFLAPSYTLQIAEKTRLTLLGLYQEDDGGSTYQFLPMDGTLVAAANGYMKNDTFIGEPSWDTWDRTVWSAGWLLEHSFNDQWTLSQSARRMHVDSLYRGIVTNGALGPDGRTQARRQVAGTGDADGDSVDTRLVGKFAIGTLEHTLLLGVDWRQGDYDNARLTYANPASIDIFAPVHTGHSTTLNSIGYSGGKNTQTGAYLQDQIALNHWRFTAGGRYDWTKDDIWSQNYNALTSLFAPRTTSKVKNEAFSANAGVLYVFDNGFSPYLSYSESFQPSSYDSSYSYDASTFDPVRGKQWEIGVKYQPASFDGLLTLAAYDLRQKDVAVPNTDVGSVCGPTGTSACYIGGGESRVRGIELEARVTPIEGFSVIGAVSRMESEYIRSNNVYEGKDLAMVPDWLASLWGDYTFHSGALNGFSIATGLRYNGESYIVGNSRSIAGGSGYPDTIPSYTLWDAAIRLDLSQITQTSLLLSLNASNLTDKRYVTTCTGTSSCWYGSGRTITANARWNWR</sequence>
<keyword evidence="6 14" id="KW-0812">Transmembrane</keyword>
<evidence type="ECO:0000313" key="18">
    <source>
        <dbReference type="EMBL" id="AMN48398.1"/>
    </source>
</evidence>
<dbReference type="PATRIC" id="fig|465721.4.peg.3223"/>
<dbReference type="SUPFAM" id="SSF56935">
    <property type="entry name" value="Porins"/>
    <property type="match status" value="1"/>
</dbReference>
<dbReference type="InterPro" id="IPR000531">
    <property type="entry name" value="Beta-barrel_TonB"/>
</dbReference>
<keyword evidence="5" id="KW-0410">Iron transport</keyword>
<keyword evidence="8" id="KW-0408">Iron</keyword>
<comment type="subcellular location">
    <subcellularLocation>
        <location evidence="1 14">Cell outer membrane</location>
        <topology evidence="1 14">Multi-pass membrane protein</topology>
    </subcellularLocation>
</comment>
<dbReference type="CDD" id="cd01347">
    <property type="entry name" value="ligand_gated_channel"/>
    <property type="match status" value="1"/>
</dbReference>
<dbReference type="AlphaFoldDB" id="A0A127FEV2"/>
<keyword evidence="12 18" id="KW-0675">Receptor</keyword>
<dbReference type="InterPro" id="IPR012910">
    <property type="entry name" value="Plug_dom"/>
</dbReference>
<evidence type="ECO:0000256" key="7">
    <source>
        <dbReference type="ARBA" id="ARBA00022729"/>
    </source>
</evidence>
<evidence type="ECO:0000256" key="8">
    <source>
        <dbReference type="ARBA" id="ARBA00023004"/>
    </source>
</evidence>
<dbReference type="STRING" id="465721.ACG33_15085"/>
<dbReference type="Proteomes" id="UP000070250">
    <property type="component" value="Chromosome"/>
</dbReference>
<dbReference type="FunFam" id="2.170.130.10:FF:000001">
    <property type="entry name" value="Catecholate siderophore TonB-dependent receptor"/>
    <property type="match status" value="1"/>
</dbReference>
<dbReference type="GO" id="GO:0038023">
    <property type="term" value="F:signaling receptor activity"/>
    <property type="evidence" value="ECO:0007669"/>
    <property type="project" value="InterPro"/>
</dbReference>
<feature type="domain" description="TonB-dependent receptor-like beta-barrel" evidence="16">
    <location>
        <begin position="224"/>
        <end position="694"/>
    </location>
</feature>
<evidence type="ECO:0000256" key="10">
    <source>
        <dbReference type="ARBA" id="ARBA00023077"/>
    </source>
</evidence>
<dbReference type="GO" id="GO:0009279">
    <property type="term" value="C:cell outer membrane"/>
    <property type="evidence" value="ECO:0007669"/>
    <property type="project" value="UniProtKB-SubCell"/>
</dbReference>
<evidence type="ECO:0000256" key="11">
    <source>
        <dbReference type="ARBA" id="ARBA00023136"/>
    </source>
</evidence>
<evidence type="ECO:0000256" key="6">
    <source>
        <dbReference type="ARBA" id="ARBA00022692"/>
    </source>
</evidence>
<evidence type="ECO:0000256" key="12">
    <source>
        <dbReference type="ARBA" id="ARBA00023170"/>
    </source>
</evidence>
<dbReference type="GO" id="GO:0015891">
    <property type="term" value="P:siderophore transport"/>
    <property type="evidence" value="ECO:0007669"/>
    <property type="project" value="InterPro"/>
</dbReference>
<protein>
    <submittedName>
        <fullName evidence="18">TonB-dependent receptor</fullName>
    </submittedName>
</protein>
<comment type="similarity">
    <text evidence="2 14 15">Belongs to the TonB-dependent receptor family.</text>
</comment>
<dbReference type="GO" id="GO:0015344">
    <property type="term" value="F:siderophore uptake transmembrane transporter activity"/>
    <property type="evidence" value="ECO:0007669"/>
    <property type="project" value="TreeGrafter"/>
</dbReference>
<dbReference type="Gene3D" id="2.40.170.20">
    <property type="entry name" value="TonB-dependent receptor, beta-barrel domain"/>
    <property type="match status" value="1"/>
</dbReference>
<dbReference type="InterPro" id="IPR010105">
    <property type="entry name" value="TonB_sidphr_rcpt"/>
</dbReference>
<keyword evidence="13 14" id="KW-0998">Cell outer membrane</keyword>
<organism evidence="18 19">
    <name type="scientific">Steroidobacter denitrificans</name>
    <dbReference type="NCBI Taxonomy" id="465721"/>
    <lineage>
        <taxon>Bacteria</taxon>
        <taxon>Pseudomonadati</taxon>
        <taxon>Pseudomonadota</taxon>
        <taxon>Gammaproteobacteria</taxon>
        <taxon>Steroidobacterales</taxon>
        <taxon>Steroidobacteraceae</taxon>
        <taxon>Steroidobacter</taxon>
    </lineage>
</organism>
<dbReference type="Pfam" id="PF00593">
    <property type="entry name" value="TonB_dep_Rec_b-barrel"/>
    <property type="match status" value="1"/>
</dbReference>
<reference evidence="18 19" key="1">
    <citation type="submission" date="2015-06" db="EMBL/GenBank/DDBJ databases">
        <title>A Comprehensive Approach to Explore the Metabolic and Phylogenetic Diversity of Bacterial Steroid Degradation in the Environment: Testosterone as an Example.</title>
        <authorList>
            <person name="Yang F.-C."/>
            <person name="Chen Y.-L."/>
            <person name="Yu C.-P."/>
            <person name="Tang S.-L."/>
            <person name="Wang P.-H."/>
            <person name="Ismail W."/>
            <person name="Wang C.-H."/>
            <person name="Yang C.-Y."/>
            <person name="Chiang Y.-R."/>
        </authorList>
    </citation>
    <scope>NUCLEOTIDE SEQUENCE [LARGE SCALE GENOMIC DNA]</scope>
    <source>
        <strain evidence="18 19">DSM 18526</strain>
    </source>
</reference>
<keyword evidence="11 14" id="KW-0472">Membrane</keyword>
<evidence type="ECO:0000259" key="16">
    <source>
        <dbReference type="Pfam" id="PF00593"/>
    </source>
</evidence>
<dbReference type="Gene3D" id="2.170.130.10">
    <property type="entry name" value="TonB-dependent receptor, plug domain"/>
    <property type="match status" value="1"/>
</dbReference>
<gene>
    <name evidence="18" type="ORF">ACG33_15085</name>
</gene>
<evidence type="ECO:0000256" key="14">
    <source>
        <dbReference type="PROSITE-ProRule" id="PRU01360"/>
    </source>
</evidence>
<dbReference type="PANTHER" id="PTHR32552:SF68">
    <property type="entry name" value="FERRICHROME OUTER MEMBRANE TRANSPORTER_PHAGE RECEPTOR"/>
    <property type="match status" value="1"/>
</dbReference>
<keyword evidence="4 14" id="KW-1134">Transmembrane beta strand</keyword>
<evidence type="ECO:0000256" key="15">
    <source>
        <dbReference type="RuleBase" id="RU003357"/>
    </source>
</evidence>
<evidence type="ECO:0000313" key="19">
    <source>
        <dbReference type="Proteomes" id="UP000070250"/>
    </source>
</evidence>
<feature type="domain" description="TonB-dependent receptor plug" evidence="17">
    <location>
        <begin position="45"/>
        <end position="152"/>
    </location>
</feature>
<name>A0A127FEV2_STEDE</name>
<evidence type="ECO:0000256" key="9">
    <source>
        <dbReference type="ARBA" id="ARBA00023065"/>
    </source>
</evidence>
<evidence type="ECO:0000256" key="1">
    <source>
        <dbReference type="ARBA" id="ARBA00004571"/>
    </source>
</evidence>
<dbReference type="EMBL" id="CP011971">
    <property type="protein sequence ID" value="AMN48398.1"/>
    <property type="molecule type" value="Genomic_DNA"/>
</dbReference>
<dbReference type="InterPro" id="IPR037066">
    <property type="entry name" value="Plug_dom_sf"/>
</dbReference>
<keyword evidence="9" id="KW-0406">Ion transport</keyword>
<dbReference type="PANTHER" id="PTHR32552">
    <property type="entry name" value="FERRICHROME IRON RECEPTOR-RELATED"/>
    <property type="match status" value="1"/>
</dbReference>
<dbReference type="InterPro" id="IPR039426">
    <property type="entry name" value="TonB-dep_rcpt-like"/>
</dbReference>
<accession>A0A127FEV2</accession>